<reference evidence="2" key="1">
    <citation type="submission" date="2021-08" db="EMBL/GenBank/DDBJ databases">
        <title>WGS assembly of Ceratopteris richardii.</title>
        <authorList>
            <person name="Marchant D.B."/>
            <person name="Chen G."/>
            <person name="Jenkins J."/>
            <person name="Shu S."/>
            <person name="Leebens-Mack J."/>
            <person name="Grimwood J."/>
            <person name="Schmutz J."/>
            <person name="Soltis P."/>
            <person name="Soltis D."/>
            <person name="Chen Z.-H."/>
        </authorList>
    </citation>
    <scope>NUCLEOTIDE SEQUENCE</scope>
    <source>
        <strain evidence="2">Whitten #5841</strain>
        <tissue evidence="2">Leaf</tissue>
    </source>
</reference>
<proteinExistence type="predicted"/>
<protein>
    <submittedName>
        <fullName evidence="2">Uncharacterized protein</fullName>
    </submittedName>
</protein>
<gene>
    <name evidence="2" type="ORF">KP509_32G003200</name>
</gene>
<evidence type="ECO:0000313" key="2">
    <source>
        <dbReference type="EMBL" id="KAH7286356.1"/>
    </source>
</evidence>
<keyword evidence="3" id="KW-1185">Reference proteome</keyword>
<dbReference type="Proteomes" id="UP000825935">
    <property type="component" value="Chromosome 32"/>
</dbReference>
<name>A0A8T2QR75_CERRI</name>
<sequence length="56" mass="6655">MKSLSLTYFFLSLSHTHTLLFLPFVHRQTYLLSLTASICHRQTYLLTCKSRLHRQT</sequence>
<feature type="signal peptide" evidence="1">
    <location>
        <begin position="1"/>
        <end position="18"/>
    </location>
</feature>
<feature type="chain" id="PRO_5035800827" evidence="1">
    <location>
        <begin position="19"/>
        <end position="56"/>
    </location>
</feature>
<dbReference type="EMBL" id="CM035437">
    <property type="protein sequence ID" value="KAH7286356.1"/>
    <property type="molecule type" value="Genomic_DNA"/>
</dbReference>
<comment type="caution">
    <text evidence="2">The sequence shown here is derived from an EMBL/GenBank/DDBJ whole genome shotgun (WGS) entry which is preliminary data.</text>
</comment>
<evidence type="ECO:0000256" key="1">
    <source>
        <dbReference type="SAM" id="SignalP"/>
    </source>
</evidence>
<accession>A0A8T2QR75</accession>
<dbReference type="AlphaFoldDB" id="A0A8T2QR75"/>
<evidence type="ECO:0000313" key="3">
    <source>
        <dbReference type="Proteomes" id="UP000825935"/>
    </source>
</evidence>
<organism evidence="2 3">
    <name type="scientific">Ceratopteris richardii</name>
    <name type="common">Triangle waterfern</name>
    <dbReference type="NCBI Taxonomy" id="49495"/>
    <lineage>
        <taxon>Eukaryota</taxon>
        <taxon>Viridiplantae</taxon>
        <taxon>Streptophyta</taxon>
        <taxon>Embryophyta</taxon>
        <taxon>Tracheophyta</taxon>
        <taxon>Polypodiopsida</taxon>
        <taxon>Polypodiidae</taxon>
        <taxon>Polypodiales</taxon>
        <taxon>Pteridineae</taxon>
        <taxon>Pteridaceae</taxon>
        <taxon>Parkerioideae</taxon>
        <taxon>Ceratopteris</taxon>
    </lineage>
</organism>
<keyword evidence="1" id="KW-0732">Signal</keyword>